<evidence type="ECO:0000313" key="2">
    <source>
        <dbReference type="EMBL" id="RZS75920.1"/>
    </source>
</evidence>
<feature type="chain" id="PRO_5020755339" description="Outer membrane protein with beta-barrel domain" evidence="1">
    <location>
        <begin position="20"/>
        <end position="181"/>
    </location>
</feature>
<dbReference type="OrthoDB" id="680646at2"/>
<dbReference type="RefSeq" id="WP_130540253.1">
    <property type="nucleotide sequence ID" value="NZ_CP042431.1"/>
</dbReference>
<evidence type="ECO:0000256" key="1">
    <source>
        <dbReference type="SAM" id="SignalP"/>
    </source>
</evidence>
<protein>
    <recommendedName>
        <fullName evidence="4">Outer membrane protein with beta-barrel domain</fullName>
    </recommendedName>
</protein>
<keyword evidence="3" id="KW-1185">Reference proteome</keyword>
<feature type="signal peptide" evidence="1">
    <location>
        <begin position="1"/>
        <end position="19"/>
    </location>
</feature>
<dbReference type="Proteomes" id="UP000293874">
    <property type="component" value="Unassembled WGS sequence"/>
</dbReference>
<name>A0A4Q7N4K6_9BACT</name>
<gene>
    <name evidence="2" type="ORF">EV199_1796</name>
</gene>
<accession>A0A4Q7N4K6</accession>
<proteinExistence type="predicted"/>
<evidence type="ECO:0008006" key="4">
    <source>
        <dbReference type="Google" id="ProtNLM"/>
    </source>
</evidence>
<reference evidence="2 3" key="1">
    <citation type="submission" date="2019-02" db="EMBL/GenBank/DDBJ databases">
        <title>Genomic Encyclopedia of Type Strains, Phase IV (KMG-IV): sequencing the most valuable type-strain genomes for metagenomic binning, comparative biology and taxonomic classification.</title>
        <authorList>
            <person name="Goeker M."/>
        </authorList>
    </citation>
    <scope>NUCLEOTIDE SEQUENCE [LARGE SCALE GENOMIC DNA]</scope>
    <source>
        <strain evidence="2 3">DSM 18116</strain>
    </source>
</reference>
<dbReference type="AlphaFoldDB" id="A0A4Q7N4K6"/>
<sequence>MKRIIFITSILFSAAVVQAQLPLGFGAMNGMQPGFRNFNQRIDTSHIQKKWFLTKYAGISAGLLAFNGGSSSFLSAPMGIQLNRSLSNNVLAFAGVTVAPTYFPGIAGFNMPFQTGYDKSNPFMNPNRFGTYSTAQMGLMYINNERTFSISGSIGVGRSDYFGRFPTYTPGHPPAIRNSKQ</sequence>
<keyword evidence="1" id="KW-0732">Signal</keyword>
<organism evidence="2 3">
    <name type="scientific">Pseudobacter ginsenosidimutans</name>
    <dbReference type="NCBI Taxonomy" id="661488"/>
    <lineage>
        <taxon>Bacteria</taxon>
        <taxon>Pseudomonadati</taxon>
        <taxon>Bacteroidota</taxon>
        <taxon>Chitinophagia</taxon>
        <taxon>Chitinophagales</taxon>
        <taxon>Chitinophagaceae</taxon>
        <taxon>Pseudobacter</taxon>
    </lineage>
</organism>
<dbReference type="EMBL" id="SGXA01000001">
    <property type="protein sequence ID" value="RZS75920.1"/>
    <property type="molecule type" value="Genomic_DNA"/>
</dbReference>
<evidence type="ECO:0000313" key="3">
    <source>
        <dbReference type="Proteomes" id="UP000293874"/>
    </source>
</evidence>
<comment type="caution">
    <text evidence="2">The sequence shown here is derived from an EMBL/GenBank/DDBJ whole genome shotgun (WGS) entry which is preliminary data.</text>
</comment>